<evidence type="ECO:0000256" key="2">
    <source>
        <dbReference type="ARBA" id="ARBA00008156"/>
    </source>
</evidence>
<feature type="domain" description="Pyrrolo-quinoline quinone repeat" evidence="5">
    <location>
        <begin position="58"/>
        <end position="303"/>
    </location>
</feature>
<dbReference type="SUPFAM" id="SSF50998">
    <property type="entry name" value="Quinoprotein alcohol dehydrogenase-like"/>
    <property type="match status" value="1"/>
</dbReference>
<comment type="caution">
    <text evidence="6">The sequence shown here is derived from an EMBL/GenBank/DDBJ whole genome shotgun (WGS) entry which is preliminary data.</text>
</comment>
<dbReference type="PANTHER" id="PTHR32303:SF18">
    <property type="entry name" value="POLYVINYLALCOHOL DEHYDROGENASE-LIKE"/>
    <property type="match status" value="1"/>
</dbReference>
<comment type="similarity">
    <text evidence="2">Belongs to the bacterial PQQ dehydrogenase family.</text>
</comment>
<dbReference type="InterPro" id="IPR018391">
    <property type="entry name" value="PQQ_b-propeller_rpt"/>
</dbReference>
<evidence type="ECO:0000256" key="4">
    <source>
        <dbReference type="SAM" id="SignalP"/>
    </source>
</evidence>
<dbReference type="SMART" id="SM00564">
    <property type="entry name" value="PQQ"/>
    <property type="match status" value="7"/>
</dbReference>
<feature type="signal peptide" evidence="4">
    <location>
        <begin position="1"/>
        <end position="25"/>
    </location>
</feature>
<organism evidence="6">
    <name type="scientific">Salvia splendens</name>
    <name type="common">Scarlet sage</name>
    <dbReference type="NCBI Taxonomy" id="180675"/>
    <lineage>
        <taxon>Eukaryota</taxon>
        <taxon>Viridiplantae</taxon>
        <taxon>Streptophyta</taxon>
        <taxon>Embryophyta</taxon>
        <taxon>Tracheophyta</taxon>
        <taxon>Spermatophyta</taxon>
        <taxon>Magnoliopsida</taxon>
        <taxon>eudicotyledons</taxon>
        <taxon>Gunneridae</taxon>
        <taxon>Pentapetalae</taxon>
        <taxon>asterids</taxon>
        <taxon>lamiids</taxon>
        <taxon>Lamiales</taxon>
        <taxon>Lamiaceae</taxon>
        <taxon>Nepetoideae</taxon>
        <taxon>Mentheae</taxon>
        <taxon>Salviinae</taxon>
        <taxon>Salvia</taxon>
        <taxon>Salvia subgen. Calosphace</taxon>
        <taxon>core Calosphace</taxon>
    </lineage>
</organism>
<dbReference type="PANTHER" id="PTHR32303">
    <property type="entry name" value="QUINOPROTEIN ALCOHOL DEHYDROGENASE (CYTOCHROME C)"/>
    <property type="match status" value="1"/>
</dbReference>
<evidence type="ECO:0000313" key="6">
    <source>
        <dbReference type="EMBL" id="KAG6429682.1"/>
    </source>
</evidence>
<reference evidence="6" key="1">
    <citation type="submission" date="2018-01" db="EMBL/GenBank/DDBJ databases">
        <authorList>
            <person name="Mao J.F."/>
        </authorList>
    </citation>
    <scope>NUCLEOTIDE SEQUENCE</scope>
    <source>
        <strain evidence="6">Huo1</strain>
        <tissue evidence="6">Leaf</tissue>
    </source>
</reference>
<gene>
    <name evidence="6" type="ORF">SASPL_107734</name>
</gene>
<reference evidence="6" key="2">
    <citation type="submission" date="2020-08" db="EMBL/GenBank/DDBJ databases">
        <title>Plant Genome Project.</title>
        <authorList>
            <person name="Zhang R.-G."/>
        </authorList>
    </citation>
    <scope>NUCLEOTIDE SEQUENCE</scope>
    <source>
        <strain evidence="6">Huo1</strain>
        <tissue evidence="6">Leaf</tissue>
    </source>
</reference>
<protein>
    <recommendedName>
        <fullName evidence="5">Pyrrolo-quinoline quinone repeat domain-containing protein</fullName>
    </recommendedName>
</protein>
<evidence type="ECO:0000256" key="3">
    <source>
        <dbReference type="ARBA" id="ARBA00023002"/>
    </source>
</evidence>
<dbReference type="EMBL" id="PNBA02000003">
    <property type="protein sequence ID" value="KAG6429682.1"/>
    <property type="molecule type" value="Genomic_DNA"/>
</dbReference>
<dbReference type="Pfam" id="PF13360">
    <property type="entry name" value="PQQ_2"/>
    <property type="match status" value="2"/>
</dbReference>
<proteinExistence type="inferred from homology"/>
<keyword evidence="3" id="KW-0560">Oxidoreductase</keyword>
<keyword evidence="7" id="KW-1185">Reference proteome</keyword>
<accession>A0A8X8YFF8</accession>
<name>A0A8X8YFF8_SALSN</name>
<evidence type="ECO:0000313" key="7">
    <source>
        <dbReference type="Proteomes" id="UP000298416"/>
    </source>
</evidence>
<dbReference type="GO" id="GO:0016491">
    <property type="term" value="F:oxidoreductase activity"/>
    <property type="evidence" value="ECO:0007669"/>
    <property type="project" value="UniProtKB-KW"/>
</dbReference>
<dbReference type="InterPro" id="IPR002372">
    <property type="entry name" value="PQQ_rpt_dom"/>
</dbReference>
<evidence type="ECO:0000259" key="5">
    <source>
        <dbReference type="Pfam" id="PF13360"/>
    </source>
</evidence>
<dbReference type="InterPro" id="IPR011047">
    <property type="entry name" value="Quinoprotein_ADH-like_sf"/>
</dbReference>
<feature type="chain" id="PRO_5036483998" description="Pyrrolo-quinoline quinone repeat domain-containing protein" evidence="4">
    <location>
        <begin position="26"/>
        <end position="647"/>
    </location>
</feature>
<keyword evidence="4" id="KW-0732">Signal</keyword>
<feature type="domain" description="Pyrrolo-quinoline quinone repeat" evidence="5">
    <location>
        <begin position="423"/>
        <end position="488"/>
    </location>
</feature>
<dbReference type="AlphaFoldDB" id="A0A8X8YFF8"/>
<comment type="cofactor">
    <cofactor evidence="1">
        <name>pyrroloquinoline quinone</name>
        <dbReference type="ChEBI" id="CHEBI:58442"/>
    </cofactor>
</comment>
<dbReference type="Proteomes" id="UP000298416">
    <property type="component" value="Unassembled WGS sequence"/>
</dbReference>
<sequence length="647" mass="69798">MANHGRNAIFVLALCFISFADNSTAEWLTHGRDISNRRSEIGGSINPISVRLGLLRQRWKFLAGFDITATPSVANGVVYFPSWNGNLYAVNAANGVLIWQRSLGQLTGIPPTGTYVNVTVSRSTPVVADDLLIVGIYGPAYVVAVTRSTGTLVWSTRVDPAPLGLVTASGTVYKGGFYVGVSSLEVTLPASRCCTFRGSLVKIDVKSGKILWQTYTLPDNGGKLGGYAGAAIWGSSPSIDTRRGLVYVGTGQLYIAPTEVLQCQARQNNRTTPPSKPDECFGPDIHFDSLMAFDLNSGRIVWARQLGGYDVFYFTCLVPNNPDCPTGPNLDADFGEAPMQLTILSNGRLRDVVVAVQKSGFAWALDRDNGDIVWSIRAGPGGLEGGGVWGAASDGLRVYTNIVNSNNEPFTLKPSTRNTTAGGWVAMDANTGKILWTTANPSNETAHGPVTIVNGVLFAGSVAPTGPVYAMDARTGAIIWTFETGATVYGGASSSYGCIFIGHGYTIGLARFHPTWTSGKYLFAFFRDESYDSIGPLVNHENKFLEKGWALKCLGELRGRSDIRNEECTDFMHLGIPEKGHLRKKERKQAIQVRCISIVIMPVPEWTQLQTTDKSSGLDQSPPNRFIEYFLGGVMLAEVFGGTLVAI</sequence>
<evidence type="ECO:0000256" key="1">
    <source>
        <dbReference type="ARBA" id="ARBA00001931"/>
    </source>
</evidence>
<dbReference type="Gene3D" id="2.140.10.10">
    <property type="entry name" value="Quinoprotein alcohol dehydrogenase-like superfamily"/>
    <property type="match status" value="1"/>
</dbReference>